<evidence type="ECO:0008006" key="4">
    <source>
        <dbReference type="Google" id="ProtNLM"/>
    </source>
</evidence>
<keyword evidence="3" id="KW-1185">Reference proteome</keyword>
<dbReference type="Pfam" id="PF16137">
    <property type="entry name" value="DUF4845"/>
    <property type="match status" value="1"/>
</dbReference>
<dbReference type="AlphaFoldDB" id="A0A1V0B0A7"/>
<keyword evidence="1" id="KW-1133">Transmembrane helix</keyword>
<protein>
    <recommendedName>
        <fullName evidence="4">DUF4845 domain-containing protein</fullName>
    </recommendedName>
</protein>
<dbReference type="STRING" id="1931241.BVH74_00410"/>
<keyword evidence="1" id="KW-0472">Membrane</keyword>
<dbReference type="InterPro" id="IPR032314">
    <property type="entry name" value="DUF4845"/>
</dbReference>
<evidence type="ECO:0000313" key="2">
    <source>
        <dbReference type="EMBL" id="AQZ93321.1"/>
    </source>
</evidence>
<name>A0A1V0B0A7_9GAMM</name>
<organism evidence="2 3">
    <name type="scientific">Halopseudomonas phragmitis</name>
    <dbReference type="NCBI Taxonomy" id="1931241"/>
    <lineage>
        <taxon>Bacteria</taxon>
        <taxon>Pseudomonadati</taxon>
        <taxon>Pseudomonadota</taxon>
        <taxon>Gammaproteobacteria</taxon>
        <taxon>Pseudomonadales</taxon>
        <taxon>Pseudomonadaceae</taxon>
        <taxon>Halopseudomonas</taxon>
    </lineage>
</organism>
<reference evidence="2 3" key="1">
    <citation type="submission" date="2017-03" db="EMBL/GenBank/DDBJ databases">
        <title>Complete genome sequence of the novel DNRA strain Pseudomonas sp. S-6-2 isolated from Chinese polluted river sediment. Journal of Biotechnology.</title>
        <authorList>
            <person name="Li J."/>
            <person name="Xiang F."/>
            <person name="Wang L."/>
            <person name="Xi L."/>
            <person name="Liu J."/>
        </authorList>
    </citation>
    <scope>NUCLEOTIDE SEQUENCE [LARGE SCALE GENOMIC DNA]</scope>
    <source>
        <strain evidence="2 3">S-6-2</strain>
    </source>
</reference>
<dbReference type="Proteomes" id="UP000243488">
    <property type="component" value="Chromosome"/>
</dbReference>
<accession>A0A1V0B0A7</accession>
<dbReference type="KEGG" id="ppha:BVH74_00410"/>
<sequence>MPAWLTWPWQADNNINIGRNEVIMRHSQKGMSFFGWLAVIALIVFGLVIAAKLIPIYMDHFALRKIVTSVNDDPSLSINSLRDMHSHISRGMQINSIRDIRMDDAVNVTASGTDAYTVVIKYEVRSPLLKTVDLLVHFDETHIVRPLK</sequence>
<gene>
    <name evidence="2" type="ORF">BVH74_00410</name>
</gene>
<dbReference type="EMBL" id="CP020100">
    <property type="protein sequence ID" value="AQZ93321.1"/>
    <property type="molecule type" value="Genomic_DNA"/>
</dbReference>
<keyword evidence="1" id="KW-0812">Transmembrane</keyword>
<feature type="transmembrane region" description="Helical" evidence="1">
    <location>
        <begin position="33"/>
        <end position="54"/>
    </location>
</feature>
<evidence type="ECO:0000313" key="3">
    <source>
        <dbReference type="Proteomes" id="UP000243488"/>
    </source>
</evidence>
<proteinExistence type="predicted"/>
<evidence type="ECO:0000256" key="1">
    <source>
        <dbReference type="SAM" id="Phobius"/>
    </source>
</evidence>